<gene>
    <name evidence="3" type="ORF">WN48_04427</name>
</gene>
<proteinExistence type="predicted"/>
<feature type="compositionally biased region" description="Low complexity" evidence="1">
    <location>
        <begin position="833"/>
        <end position="848"/>
    </location>
</feature>
<reference evidence="3 4" key="1">
    <citation type="submission" date="2015-07" db="EMBL/GenBank/DDBJ databases">
        <title>The genome of Eufriesea mexicana.</title>
        <authorList>
            <person name="Pan H."/>
            <person name="Kapheim K."/>
        </authorList>
    </citation>
    <scope>NUCLEOTIDE SEQUENCE [LARGE SCALE GENOMIC DNA]</scope>
    <source>
        <strain evidence="3">0111107269</strain>
        <tissue evidence="3">Whole body</tissue>
    </source>
</reference>
<feature type="region of interest" description="Disordered" evidence="1">
    <location>
        <begin position="902"/>
        <end position="1002"/>
    </location>
</feature>
<sequence length="1248" mass="139554">MNGGLPGKRKSDGSAARRFADFSPWEWNIYEVAWSRSTRIPRTSSYSLGPTSSVASSASNMSCFGGRDEQIYMVEMLIHRLTLTKNKIKDIGEYPIAVKIKLLDFPVFEITREDFYSVKLPPPTEDGTFYFMIGRSCLFVKQPKELVRELQSTMIKVGVFRVGDTYPIAETEITLPGCLCDQVAMAQNDPENLPKPFMVKGSFNLQDPGENPSGTLEMEMRLLCFGRSIMTHYEMHPKFFAFKNKDKEREFCVRRLVPPSYTDGVAKDISEYPDRTTLDELKGKVKEKLPGKKGKKGKGRKGKGGAPASLQFFLNSCTTNSEQNETKMALKRKTIKSKEQLYMLEVFVNQVTLNPEVSNVNVEDLVVCVRFIDLPEYKINPPRNEVANNQDHDLSGDSKFGKSCLFAKTPSCLIKAIRWSPLYLELYYKSDNLSKTSQTFLGTAKVRLPECMCKQVSTSQNETNGLSTPCTVRDTFDLIDPNNKASGKITVDLRLSCFGNSIVKQFSLCGKSFMLEDSPLQKFLCLYTSPERLKETKDFKDADPNKPLLARPSSPPKVSMENPAFKTLTMAEKLNDPKYRELVYTAYPDEPTCCCLPVDRSSHPLECRSGCTRPCCMKLRNPNILSAQENALADTYCVNKAMSALHSLKQDAPPDNSYRLKGGGDVEQIYIDPSSYKWPNYDKDYCWYDEGNNTTARLEAGADDIGMSSCSCSGSPVPVPARKSMTKDNDVLPIFDACMPRVTSTGATPTCTCPGKETKWPRGAAKCMKQPCMGIDCLIRAFKDAQDFVDSIGKVPGLPGLGLMDPSESPYFGREVDRDYMPQDKPVQKKKAPPGAAQAAAGSAAPTCTAPCSVQIGKPGDDIRSHVSPYAPSVPRGVTVPPRLGIVREAIPVLPEAGLTIASTKHRKKEEKKDEKTEKQKELEATSSALMESEVGPCGEPRCKSRRKKPPDSASVDHSATHVSSKTPTGVKRTGPKARRKTKKGSKRSSKRPGGDRAVTQEPVIPVSRRVMRFVYFVGDYYPGINYGHRDCIDVPMRVPANMGWLWNTMETAGKLKPRIGWRPGAIGRYLFDRGRTDRGRMMERARSAPSRAKSGTRRQRTGRTMSYQSMQKQSKMEGEEEGPESPPTLHIHRKDGTYYVTMYPIRQETSAEPRLSEPMKPLQFKIVKNKDDASVASSSTASDMEIEFSPPAAITRYRKKPDVIHVDTQVRQQEILDAFKTEEFKIKSRRTRRDKKMKKESKTLVKK</sequence>
<feature type="compositionally biased region" description="Basic residues" evidence="1">
    <location>
        <begin position="974"/>
        <end position="991"/>
    </location>
</feature>
<dbReference type="EMBL" id="KQ762629">
    <property type="protein sequence ID" value="OAD55656.1"/>
    <property type="molecule type" value="Genomic_DNA"/>
</dbReference>
<name>A0A310SJC0_9HYME</name>
<dbReference type="InterPro" id="IPR031949">
    <property type="entry name" value="DUF4776"/>
</dbReference>
<feature type="region of interest" description="Disordered" evidence="1">
    <location>
        <begin position="824"/>
        <end position="848"/>
    </location>
</feature>
<feature type="compositionally biased region" description="Basic residues" evidence="1">
    <location>
        <begin position="291"/>
        <end position="303"/>
    </location>
</feature>
<dbReference type="AlphaFoldDB" id="A0A310SJC0"/>
<feature type="compositionally biased region" description="Basic residues" evidence="1">
    <location>
        <begin position="1229"/>
        <end position="1240"/>
    </location>
</feature>
<protein>
    <recommendedName>
        <fullName evidence="2">DUF4776 domain-containing protein</fullName>
    </recommendedName>
</protein>
<feature type="region of interest" description="Disordered" evidence="1">
    <location>
        <begin position="286"/>
        <end position="306"/>
    </location>
</feature>
<feature type="compositionally biased region" description="Polar residues" evidence="1">
    <location>
        <begin position="1103"/>
        <end position="1114"/>
    </location>
</feature>
<feature type="domain" description="DUF4776" evidence="2">
    <location>
        <begin position="1001"/>
        <end position="1171"/>
    </location>
</feature>
<dbReference type="Pfam" id="PF16003">
    <property type="entry name" value="DUF4776"/>
    <property type="match status" value="1"/>
</dbReference>
<keyword evidence="4" id="KW-1185">Reference proteome</keyword>
<dbReference type="OrthoDB" id="7682862at2759"/>
<dbReference type="Proteomes" id="UP000250275">
    <property type="component" value="Unassembled WGS sequence"/>
</dbReference>
<feature type="region of interest" description="Disordered" evidence="1">
    <location>
        <begin position="1081"/>
        <end position="1132"/>
    </location>
</feature>
<dbReference type="Pfam" id="PF14924">
    <property type="entry name" value="MAP10_N"/>
    <property type="match status" value="2"/>
</dbReference>
<dbReference type="PANTHER" id="PTHR39079">
    <property type="entry name" value="FI08034P-RELATED"/>
    <property type="match status" value="1"/>
</dbReference>
<evidence type="ECO:0000313" key="4">
    <source>
        <dbReference type="Proteomes" id="UP000250275"/>
    </source>
</evidence>
<evidence type="ECO:0000256" key="1">
    <source>
        <dbReference type="SAM" id="MobiDB-lite"/>
    </source>
</evidence>
<dbReference type="PANTHER" id="PTHR39079:SF1">
    <property type="entry name" value="GH11706P-RELATED"/>
    <property type="match status" value="1"/>
</dbReference>
<feature type="compositionally biased region" description="Polar residues" evidence="1">
    <location>
        <begin position="956"/>
        <end position="968"/>
    </location>
</feature>
<feature type="region of interest" description="Disordered" evidence="1">
    <location>
        <begin position="1229"/>
        <end position="1248"/>
    </location>
</feature>
<feature type="region of interest" description="Disordered" evidence="1">
    <location>
        <begin position="539"/>
        <end position="560"/>
    </location>
</feature>
<feature type="compositionally biased region" description="Basic and acidic residues" evidence="1">
    <location>
        <begin position="911"/>
        <end position="924"/>
    </location>
</feature>
<organism evidence="3 4">
    <name type="scientific">Eufriesea mexicana</name>
    <dbReference type="NCBI Taxonomy" id="516756"/>
    <lineage>
        <taxon>Eukaryota</taxon>
        <taxon>Metazoa</taxon>
        <taxon>Ecdysozoa</taxon>
        <taxon>Arthropoda</taxon>
        <taxon>Hexapoda</taxon>
        <taxon>Insecta</taxon>
        <taxon>Pterygota</taxon>
        <taxon>Neoptera</taxon>
        <taxon>Endopterygota</taxon>
        <taxon>Hymenoptera</taxon>
        <taxon>Apocrita</taxon>
        <taxon>Aculeata</taxon>
        <taxon>Apoidea</taxon>
        <taxon>Anthophila</taxon>
        <taxon>Apidae</taxon>
        <taxon>Eufriesea</taxon>
    </lineage>
</organism>
<evidence type="ECO:0000313" key="3">
    <source>
        <dbReference type="EMBL" id="OAD55656.1"/>
    </source>
</evidence>
<accession>A0A310SJC0</accession>
<evidence type="ECO:0000259" key="2">
    <source>
        <dbReference type="Pfam" id="PF16003"/>
    </source>
</evidence>